<evidence type="ECO:0000256" key="1">
    <source>
        <dbReference type="ARBA" id="ARBA00009500"/>
    </source>
</evidence>
<keyword evidence="5" id="KW-1185">Reference proteome</keyword>
<dbReference type="GO" id="GO:0005615">
    <property type="term" value="C:extracellular space"/>
    <property type="evidence" value="ECO:0007669"/>
    <property type="project" value="InterPro"/>
</dbReference>
<accession>I7M668</accession>
<dbReference type="MEROPS" id="I04.074"/>
<dbReference type="InterPro" id="IPR042178">
    <property type="entry name" value="Serpin_sf_1"/>
</dbReference>
<evidence type="ECO:0000256" key="2">
    <source>
        <dbReference type="RuleBase" id="RU000411"/>
    </source>
</evidence>
<sequence length="387" mass="44271">MEIISKQIFNNIQQTQQAQGQQTFKLAFSLYQKLANSQNLVFSPASIYLALAMVAIGSKEQTLQEFKNLLDFNDINQLSKATASILKILQKDENNLKAHIANKVYSGLPELGADYQLIVSQNLGATIEKVNFIQYFEQIRTQINEWVQLVTQQKIKNLLPPGSLNQSTAMVLVNAIYFKGDWFKKFDKKKTQKLDFFLEYENAGQKIKTDIMSIQEYFDYYEDGNFQYIQIPYKGGQYSMEILLPRSSIQQFEQTLSDQVFQKARVNKFNKKLKLYLPKFKIQPESVIDLQYILKQLGITTAFSNNADFSFMDPTKKVVLSNVYHKSVIEVNEDGAEAAASTAVVMQLSIQKDIQMLCNKPFIYSITHIPSQTILFLGKVTDPSKLS</sequence>
<dbReference type="InterPro" id="IPR042185">
    <property type="entry name" value="Serpin_sf_2"/>
</dbReference>
<comment type="similarity">
    <text evidence="1 2">Belongs to the serpin family.</text>
</comment>
<dbReference type="GO" id="GO:0004867">
    <property type="term" value="F:serine-type endopeptidase inhibitor activity"/>
    <property type="evidence" value="ECO:0007669"/>
    <property type="project" value="InterPro"/>
</dbReference>
<dbReference type="InterPro" id="IPR036186">
    <property type="entry name" value="Serpin_sf"/>
</dbReference>
<dbReference type="Gene3D" id="3.30.497.10">
    <property type="entry name" value="Antithrombin, subunit I, domain 2"/>
    <property type="match status" value="1"/>
</dbReference>
<feature type="domain" description="Serpin" evidence="3">
    <location>
        <begin position="28"/>
        <end position="383"/>
    </location>
</feature>
<dbReference type="PANTHER" id="PTHR11461">
    <property type="entry name" value="SERINE PROTEASE INHIBITOR, SERPIN"/>
    <property type="match status" value="1"/>
</dbReference>
<evidence type="ECO:0000259" key="3">
    <source>
        <dbReference type="SMART" id="SM00093"/>
    </source>
</evidence>
<dbReference type="SUPFAM" id="SSF56574">
    <property type="entry name" value="Serpins"/>
    <property type="match status" value="1"/>
</dbReference>
<dbReference type="Proteomes" id="UP000009168">
    <property type="component" value="Unassembled WGS sequence"/>
</dbReference>
<dbReference type="Gene3D" id="2.30.39.10">
    <property type="entry name" value="Alpha-1-antitrypsin, domain 1"/>
    <property type="match status" value="1"/>
</dbReference>
<organism evidence="4 5">
    <name type="scientific">Tetrahymena thermophila (strain SB210)</name>
    <dbReference type="NCBI Taxonomy" id="312017"/>
    <lineage>
        <taxon>Eukaryota</taxon>
        <taxon>Sar</taxon>
        <taxon>Alveolata</taxon>
        <taxon>Ciliophora</taxon>
        <taxon>Intramacronucleata</taxon>
        <taxon>Oligohymenophorea</taxon>
        <taxon>Hymenostomatida</taxon>
        <taxon>Tetrahymenina</taxon>
        <taxon>Tetrahymenidae</taxon>
        <taxon>Tetrahymena</taxon>
    </lineage>
</organism>
<dbReference type="KEGG" id="tet:TTHERM_00691550"/>
<dbReference type="RefSeq" id="XP_001032120.2">
    <property type="nucleotide sequence ID" value="XM_001032120.2"/>
</dbReference>
<dbReference type="eggNOG" id="KOG2392">
    <property type="taxonomic scope" value="Eukaryota"/>
</dbReference>
<evidence type="ECO:0000313" key="4">
    <source>
        <dbReference type="EMBL" id="EAR84457.2"/>
    </source>
</evidence>
<dbReference type="GeneID" id="7830797"/>
<dbReference type="STRING" id="312017.I7M668"/>
<name>I7M668_TETTS</name>
<proteinExistence type="inferred from homology"/>
<dbReference type="InParanoid" id="I7M668"/>
<dbReference type="EMBL" id="GG662490">
    <property type="protein sequence ID" value="EAR84457.2"/>
    <property type="molecule type" value="Genomic_DNA"/>
</dbReference>
<gene>
    <name evidence="4" type="ORF">TTHERM_00691550</name>
</gene>
<dbReference type="InterPro" id="IPR023796">
    <property type="entry name" value="Serpin_dom"/>
</dbReference>
<reference evidence="5" key="1">
    <citation type="journal article" date="2006" name="PLoS Biol.">
        <title>Macronuclear genome sequence of the ciliate Tetrahymena thermophila, a model eukaryote.</title>
        <authorList>
            <person name="Eisen J.A."/>
            <person name="Coyne R.S."/>
            <person name="Wu M."/>
            <person name="Wu D."/>
            <person name="Thiagarajan M."/>
            <person name="Wortman J.R."/>
            <person name="Badger J.H."/>
            <person name="Ren Q."/>
            <person name="Amedeo P."/>
            <person name="Jones K.M."/>
            <person name="Tallon L.J."/>
            <person name="Delcher A.L."/>
            <person name="Salzberg S.L."/>
            <person name="Silva J.C."/>
            <person name="Haas B.J."/>
            <person name="Majoros W.H."/>
            <person name="Farzad M."/>
            <person name="Carlton J.M."/>
            <person name="Smith R.K. Jr."/>
            <person name="Garg J."/>
            <person name="Pearlman R.E."/>
            <person name="Karrer K.M."/>
            <person name="Sun L."/>
            <person name="Manning G."/>
            <person name="Elde N.C."/>
            <person name="Turkewitz A.P."/>
            <person name="Asai D.J."/>
            <person name="Wilkes D.E."/>
            <person name="Wang Y."/>
            <person name="Cai H."/>
            <person name="Collins K."/>
            <person name="Stewart B.A."/>
            <person name="Lee S.R."/>
            <person name="Wilamowska K."/>
            <person name="Weinberg Z."/>
            <person name="Ruzzo W.L."/>
            <person name="Wloga D."/>
            <person name="Gaertig J."/>
            <person name="Frankel J."/>
            <person name="Tsao C.-C."/>
            <person name="Gorovsky M.A."/>
            <person name="Keeling P.J."/>
            <person name="Waller R.F."/>
            <person name="Patron N.J."/>
            <person name="Cherry J.M."/>
            <person name="Stover N.A."/>
            <person name="Krieger C.J."/>
            <person name="del Toro C."/>
            <person name="Ryder H.F."/>
            <person name="Williamson S.C."/>
            <person name="Barbeau R.A."/>
            <person name="Hamilton E.P."/>
            <person name="Orias E."/>
        </authorList>
    </citation>
    <scope>NUCLEOTIDE SEQUENCE [LARGE SCALE GENOMIC DNA]</scope>
    <source>
        <strain evidence="5">SB210</strain>
    </source>
</reference>
<protein>
    <submittedName>
        <fullName evidence="4">Proteinase inhibitor I4 serpin</fullName>
    </submittedName>
</protein>
<dbReference type="CDD" id="cd19590">
    <property type="entry name" value="serpin_thermopin-like"/>
    <property type="match status" value="1"/>
</dbReference>
<dbReference type="InterPro" id="IPR000215">
    <property type="entry name" value="Serpin_fam"/>
</dbReference>
<dbReference type="SMART" id="SM00093">
    <property type="entry name" value="SERPIN"/>
    <property type="match status" value="1"/>
</dbReference>
<dbReference type="PANTHER" id="PTHR11461:SF211">
    <property type="entry name" value="GH10112P-RELATED"/>
    <property type="match status" value="1"/>
</dbReference>
<dbReference type="AlphaFoldDB" id="I7M668"/>
<evidence type="ECO:0000313" key="5">
    <source>
        <dbReference type="Proteomes" id="UP000009168"/>
    </source>
</evidence>
<dbReference type="OrthoDB" id="419611at2759"/>
<dbReference type="Pfam" id="PF00079">
    <property type="entry name" value="Serpin"/>
    <property type="match status" value="1"/>
</dbReference>